<evidence type="ECO:0000313" key="2">
    <source>
        <dbReference type="Proteomes" id="UP001280121"/>
    </source>
</evidence>
<dbReference type="Proteomes" id="UP001280121">
    <property type="component" value="Unassembled WGS sequence"/>
</dbReference>
<organism evidence="1 2">
    <name type="scientific">Dipteronia dyeriana</name>
    <dbReference type="NCBI Taxonomy" id="168575"/>
    <lineage>
        <taxon>Eukaryota</taxon>
        <taxon>Viridiplantae</taxon>
        <taxon>Streptophyta</taxon>
        <taxon>Embryophyta</taxon>
        <taxon>Tracheophyta</taxon>
        <taxon>Spermatophyta</taxon>
        <taxon>Magnoliopsida</taxon>
        <taxon>eudicotyledons</taxon>
        <taxon>Gunneridae</taxon>
        <taxon>Pentapetalae</taxon>
        <taxon>rosids</taxon>
        <taxon>malvids</taxon>
        <taxon>Sapindales</taxon>
        <taxon>Sapindaceae</taxon>
        <taxon>Hippocastanoideae</taxon>
        <taxon>Acereae</taxon>
        <taxon>Dipteronia</taxon>
    </lineage>
</organism>
<reference evidence="1" key="1">
    <citation type="journal article" date="2023" name="Plant J.">
        <title>Genome sequences and population genomics provide insights into the demographic history, inbreeding, and mutation load of two 'living fossil' tree species of Dipteronia.</title>
        <authorList>
            <person name="Feng Y."/>
            <person name="Comes H.P."/>
            <person name="Chen J."/>
            <person name="Zhu S."/>
            <person name="Lu R."/>
            <person name="Zhang X."/>
            <person name="Li P."/>
            <person name="Qiu J."/>
            <person name="Olsen K.M."/>
            <person name="Qiu Y."/>
        </authorList>
    </citation>
    <scope>NUCLEOTIDE SEQUENCE</scope>
    <source>
        <strain evidence="1">KIB01</strain>
    </source>
</reference>
<dbReference type="AlphaFoldDB" id="A0AAD9TF46"/>
<proteinExistence type="predicted"/>
<dbReference type="Gene3D" id="1.25.40.10">
    <property type="entry name" value="Tetratricopeptide repeat domain"/>
    <property type="match status" value="1"/>
</dbReference>
<dbReference type="EMBL" id="JANJYI010000009">
    <property type="protein sequence ID" value="KAK2634648.1"/>
    <property type="molecule type" value="Genomic_DNA"/>
</dbReference>
<gene>
    <name evidence="1" type="ORF">Ddye_029440</name>
</gene>
<protein>
    <submittedName>
        <fullName evidence="1">Uncharacterized protein</fullName>
    </submittedName>
</protein>
<accession>A0AAD9TF46</accession>
<dbReference type="PANTHER" id="PTHR26312">
    <property type="entry name" value="TETRATRICOPEPTIDE REPEAT PROTEIN 5"/>
    <property type="match status" value="1"/>
</dbReference>
<comment type="caution">
    <text evidence="1">The sequence shown here is derived from an EMBL/GenBank/DDBJ whole genome shotgun (WGS) entry which is preliminary data.</text>
</comment>
<dbReference type="InterPro" id="IPR011990">
    <property type="entry name" value="TPR-like_helical_dom_sf"/>
</dbReference>
<dbReference type="PANTHER" id="PTHR26312:SF176">
    <property type="entry name" value="TETRATRICOPEPTIDE-LIKE HELICAL DOMAIN-CONTAINING PROTEIN-RELATED"/>
    <property type="match status" value="1"/>
</dbReference>
<dbReference type="SUPFAM" id="SSF48452">
    <property type="entry name" value="TPR-like"/>
    <property type="match status" value="1"/>
</dbReference>
<evidence type="ECO:0000313" key="1">
    <source>
        <dbReference type="EMBL" id="KAK2634648.1"/>
    </source>
</evidence>
<keyword evidence="2" id="KW-1185">Reference proteome</keyword>
<name>A0AAD9TF46_9ROSI</name>
<sequence length="428" mass="48727">MGLNFAPKSIQFTKVIVHPHTLAFSNKSISFVSSPLFKPLTCRNRFNDWRLVQVLKRACSSDFNGFCDEGFALKLDIDDDNNKDTVYNNYVLGIRSEAAEWAGRDEIVRLNIEHKANCLGIPLSLRMIKRKQKWKQGLGDAGDFAYSSVNKAFSSLVFIIRELQSYLLLARDNIYSEDLNEVINKVQGEMNASFVWLFQQVFSKTPTLMVYVMLLLANFTVHSMSNSAVVAASTQSPPRLSYSSSISAETVSSPSHEMTQEEVYLWNLIVEEASMMQDEWTLDHETMKQLVTSVTVELERDDHYENYLKTDLLYQMGLAEEPNNSLLLSNYARFLHLVARDYDRAEELFNRAIQVEAADAEALSGYADFLWIIRKDLWGAEERYQQAMAADPNNPFHASRYASFLWTTGAEDTCFPITTSHANGNKVL</sequence>